<dbReference type="AlphaFoldDB" id="A0A5B9D651"/>
<dbReference type="EMBL" id="CP042905">
    <property type="protein sequence ID" value="QEE14310.1"/>
    <property type="molecule type" value="Genomic_DNA"/>
</dbReference>
<dbReference type="KEGG" id="psyt:DSAG12_00122"/>
<proteinExistence type="predicted"/>
<dbReference type="RefSeq" id="WP_147661269.1">
    <property type="nucleotide sequence ID" value="NZ_CP042905.2"/>
</dbReference>
<accession>A0A5B9D651</accession>
<keyword evidence="2" id="KW-1185">Reference proteome</keyword>
<evidence type="ECO:0000313" key="2">
    <source>
        <dbReference type="Proteomes" id="UP000321408"/>
    </source>
</evidence>
<evidence type="ECO:0000313" key="1">
    <source>
        <dbReference type="EMBL" id="QEE14310.1"/>
    </source>
</evidence>
<protein>
    <submittedName>
        <fullName evidence="1">Uncharacterized protein</fullName>
    </submittedName>
</protein>
<reference evidence="1 2" key="2">
    <citation type="journal article" date="2024" name="Int. J. Syst. Evol. Microbiol.">
        <title>Promethearchaeum syntrophicum gen. nov., sp. nov., an anaerobic, obligately syntrophic archaeon, the first isolate of the lineage 'Asgard' archaea, and proposal of the new archaeal phylum Promethearchaeota phyl. nov. and kingdom Promethearchaeati regn. nov.</title>
        <authorList>
            <person name="Imachi H."/>
            <person name="Nobu M.K."/>
            <person name="Kato S."/>
            <person name="Takaki Y."/>
            <person name="Miyazaki M."/>
            <person name="Miyata M."/>
            <person name="Ogawara M."/>
            <person name="Saito Y."/>
            <person name="Sakai S."/>
            <person name="Tahara Y.O."/>
            <person name="Takano Y."/>
            <person name="Tasumi E."/>
            <person name="Uematsu K."/>
            <person name="Yoshimura T."/>
            <person name="Itoh T."/>
            <person name="Ohkuma M."/>
            <person name="Takai K."/>
        </authorList>
    </citation>
    <scope>NUCLEOTIDE SEQUENCE [LARGE SCALE GENOMIC DNA]</scope>
    <source>
        <strain evidence="1 2">MK-D1</strain>
    </source>
</reference>
<dbReference type="GeneID" id="41328127"/>
<gene>
    <name evidence="1" type="ORF">DSAG12_00122</name>
</gene>
<organism evidence="1 2">
    <name type="scientific">Promethearchaeum syntrophicum</name>
    <dbReference type="NCBI Taxonomy" id="2594042"/>
    <lineage>
        <taxon>Archaea</taxon>
        <taxon>Promethearchaeati</taxon>
        <taxon>Promethearchaeota</taxon>
        <taxon>Promethearchaeia</taxon>
        <taxon>Promethearchaeales</taxon>
        <taxon>Promethearchaeaceae</taxon>
        <taxon>Promethearchaeum</taxon>
    </lineage>
</organism>
<sequence length="140" mass="15869">MATNYLQQIAAQINQITESLDGTITQIEAMNRKIEENSKGLTESITAVNENMRLIIEVIKKGRSNTKETLEDIRKNLEAEIQKINLESITKDEILAVKKLKDINNDVSENLYMAQLLNVIQGLREITGRAMAIKLKKDNK</sequence>
<reference evidence="1 2" key="1">
    <citation type="journal article" date="2020" name="Nature">
        <title>Isolation of an archaeon at the prokaryote-eukaryote interface.</title>
        <authorList>
            <person name="Imachi H."/>
            <person name="Nobu M.K."/>
            <person name="Nakahara N."/>
            <person name="Morono Y."/>
            <person name="Ogawara M."/>
            <person name="Takaki Y."/>
            <person name="Takano Y."/>
            <person name="Uematsu K."/>
            <person name="Ikuta T."/>
            <person name="Ito M."/>
            <person name="Matsui Y."/>
            <person name="Miyazaki M."/>
            <person name="Murata K."/>
            <person name="Saito Y."/>
            <person name="Sakai S."/>
            <person name="Song C."/>
            <person name="Tasumi E."/>
            <person name="Yamanaka Y."/>
            <person name="Yamaguchi T."/>
            <person name="Kamagata Y."/>
            <person name="Tamaki H."/>
            <person name="Takai K."/>
        </authorList>
    </citation>
    <scope>NUCLEOTIDE SEQUENCE [LARGE SCALE GENOMIC DNA]</scope>
    <source>
        <strain evidence="1 2">MK-D1</strain>
    </source>
</reference>
<name>A0A5B9D651_9ARCH</name>
<dbReference type="Proteomes" id="UP000321408">
    <property type="component" value="Chromosome"/>
</dbReference>